<dbReference type="GO" id="GO:0006355">
    <property type="term" value="P:regulation of DNA-templated transcription"/>
    <property type="evidence" value="ECO:0007669"/>
    <property type="project" value="InterPro"/>
</dbReference>
<keyword evidence="2" id="KW-0238">DNA-binding</keyword>
<dbReference type="SUPFAM" id="SSF46894">
    <property type="entry name" value="C-terminal effector domain of the bipartite response regulators"/>
    <property type="match status" value="1"/>
</dbReference>
<name>A0A6G8Q244_9ACTN</name>
<dbReference type="PRINTS" id="PR00038">
    <property type="entry name" value="HTHLUXR"/>
</dbReference>
<evidence type="ECO:0000256" key="3">
    <source>
        <dbReference type="ARBA" id="ARBA00023163"/>
    </source>
</evidence>
<evidence type="ECO:0000256" key="1">
    <source>
        <dbReference type="ARBA" id="ARBA00023015"/>
    </source>
</evidence>
<dbReference type="Pfam" id="PF00196">
    <property type="entry name" value="GerE"/>
    <property type="match status" value="1"/>
</dbReference>
<organism evidence="5 6">
    <name type="scientific">Rubrobacter marinus</name>
    <dbReference type="NCBI Taxonomy" id="2653852"/>
    <lineage>
        <taxon>Bacteria</taxon>
        <taxon>Bacillati</taxon>
        <taxon>Actinomycetota</taxon>
        <taxon>Rubrobacteria</taxon>
        <taxon>Rubrobacterales</taxon>
        <taxon>Rubrobacteraceae</taxon>
        <taxon>Rubrobacter</taxon>
    </lineage>
</organism>
<reference evidence="5 6" key="1">
    <citation type="submission" date="2019-10" db="EMBL/GenBank/DDBJ databases">
        <title>Rubrobacter sp nov SCSIO 52915 isolated from a deep-sea sediment in the South China Sea.</title>
        <authorList>
            <person name="Chen R.W."/>
        </authorList>
    </citation>
    <scope>NUCLEOTIDE SEQUENCE [LARGE SCALE GENOMIC DNA]</scope>
    <source>
        <strain evidence="5 6">SCSIO 52915</strain>
    </source>
</reference>
<proteinExistence type="predicted"/>
<protein>
    <recommendedName>
        <fullName evidence="4">HTH luxR-type domain-containing protein</fullName>
    </recommendedName>
</protein>
<keyword evidence="1" id="KW-0805">Transcription regulation</keyword>
<sequence>MRRDPAGPGEIGRIEAAVYGLSPREREVSDPVFRGASTKQISASLRISEYTVRDHLSNAFFKAGRRCRGELVKRPYLGNV</sequence>
<dbReference type="PANTHER" id="PTHR44688">
    <property type="entry name" value="DNA-BINDING TRANSCRIPTIONAL ACTIVATOR DEVR_DOSR"/>
    <property type="match status" value="1"/>
</dbReference>
<gene>
    <name evidence="5" type="ORF">GBA65_20870</name>
</gene>
<evidence type="ECO:0000313" key="5">
    <source>
        <dbReference type="EMBL" id="QIN80554.1"/>
    </source>
</evidence>
<evidence type="ECO:0000256" key="2">
    <source>
        <dbReference type="ARBA" id="ARBA00023125"/>
    </source>
</evidence>
<dbReference type="InterPro" id="IPR036388">
    <property type="entry name" value="WH-like_DNA-bd_sf"/>
</dbReference>
<dbReference type="Gene3D" id="1.10.10.10">
    <property type="entry name" value="Winged helix-like DNA-binding domain superfamily/Winged helix DNA-binding domain"/>
    <property type="match status" value="1"/>
</dbReference>
<dbReference type="EMBL" id="CP045121">
    <property type="protein sequence ID" value="QIN80554.1"/>
    <property type="molecule type" value="Genomic_DNA"/>
</dbReference>
<feature type="domain" description="HTH luxR-type" evidence="4">
    <location>
        <begin position="35"/>
        <end position="62"/>
    </location>
</feature>
<keyword evidence="6" id="KW-1185">Reference proteome</keyword>
<accession>A0A6G8Q244</accession>
<dbReference type="InterPro" id="IPR000792">
    <property type="entry name" value="Tscrpt_reg_LuxR_C"/>
</dbReference>
<dbReference type="KEGG" id="rmar:GBA65_20870"/>
<keyword evidence="3" id="KW-0804">Transcription</keyword>
<dbReference type="AlphaFoldDB" id="A0A6G8Q244"/>
<dbReference type="PROSITE" id="PS00622">
    <property type="entry name" value="HTH_LUXR_1"/>
    <property type="match status" value="1"/>
</dbReference>
<evidence type="ECO:0000259" key="4">
    <source>
        <dbReference type="PROSITE" id="PS00622"/>
    </source>
</evidence>
<dbReference type="GO" id="GO:0003677">
    <property type="term" value="F:DNA binding"/>
    <property type="evidence" value="ECO:0007669"/>
    <property type="project" value="UniProtKB-KW"/>
</dbReference>
<dbReference type="InterPro" id="IPR016032">
    <property type="entry name" value="Sig_transdc_resp-reg_C-effctor"/>
</dbReference>
<dbReference type="Proteomes" id="UP000502706">
    <property type="component" value="Chromosome"/>
</dbReference>
<evidence type="ECO:0000313" key="6">
    <source>
        <dbReference type="Proteomes" id="UP000502706"/>
    </source>
</evidence>
<dbReference type="RefSeq" id="WP_166398223.1">
    <property type="nucleotide sequence ID" value="NZ_CP045121.1"/>
</dbReference>
<dbReference type="PANTHER" id="PTHR44688:SF16">
    <property type="entry name" value="DNA-BINDING TRANSCRIPTIONAL ACTIVATOR DEVR_DOSR"/>
    <property type="match status" value="1"/>
</dbReference>
<dbReference type="SMART" id="SM00421">
    <property type="entry name" value="HTH_LUXR"/>
    <property type="match status" value="1"/>
</dbReference>